<dbReference type="EMBL" id="CP032482">
    <property type="protein sequence ID" value="AYD45707.1"/>
    <property type="molecule type" value="Genomic_DNA"/>
</dbReference>
<dbReference type="AlphaFoldDB" id="A0A8D4N760"/>
<sequence>MLLPKCLPDELLLSRMIRYITISGDDVTELLRMIFGSDRSSIHPFLTSGLKQIAKASGETAGDLLIQQTLAPLFFFFVPLHADQLKRFLLVNQAARAVRESQLPSFGAGNSLCLKWCSLCAQQDLLRYGVTYWHRSHQIPGVTACFFHHYLLNRYELTQRQRVLVSLLPGHNDYLRPALESEVKVANVGFELLQFISRQQASQIDIAMVYRTRLAELGYITYSGRVRRKSLMREFVADVGQYRTGLDTPFFRHPKDYRYITQLLEQRSSHHPFRHLLFTSWLFNSAQELFEINISQKVTPQINRSVVFNTRNNCEQNCLVLLQQKHSLSEVYRVTGKSRCYLKRLAHINRILLQLKPKVLTPILTQRIIQLAYAGIHRKVISERCGIGIGSVEQVISSQPDLVEYRKKCRWESRRRRYRADIARYRKLHPMAIRQEIKSRCNAAFFWLYGQDKNWLEDNLPKALRAPGRYKIKSGH</sequence>
<evidence type="ECO:0008006" key="5">
    <source>
        <dbReference type="Google" id="ProtNLM"/>
    </source>
</evidence>
<name>A0A8D4N760_9GAMM</name>
<accession>A0A8D4N760</accession>
<organism evidence="3 4">
    <name type="scientific">Yersinia rochesterensis</name>
    <dbReference type="NCBI Taxonomy" id="1604335"/>
    <lineage>
        <taxon>Bacteria</taxon>
        <taxon>Pseudomonadati</taxon>
        <taxon>Pseudomonadota</taxon>
        <taxon>Gammaproteobacteria</taxon>
        <taxon>Enterobacterales</taxon>
        <taxon>Yersiniaceae</taxon>
        <taxon>Yersinia</taxon>
    </lineage>
</organism>
<dbReference type="GeneID" id="82552950"/>
<evidence type="ECO:0000259" key="2">
    <source>
        <dbReference type="Pfam" id="PF15978"/>
    </source>
</evidence>
<gene>
    <name evidence="3" type="ORF">DXZ79_19695</name>
</gene>
<dbReference type="RefSeq" id="WP_057651080.1">
    <property type="nucleotide sequence ID" value="NZ_CP032482.1"/>
</dbReference>
<evidence type="ECO:0000313" key="3">
    <source>
        <dbReference type="EMBL" id="AYD45707.1"/>
    </source>
</evidence>
<feature type="domain" description="TniQ" evidence="1">
    <location>
        <begin position="4"/>
        <end position="152"/>
    </location>
</feature>
<dbReference type="InterPro" id="IPR009492">
    <property type="entry name" value="TniQ"/>
</dbReference>
<reference evidence="3 4" key="1">
    <citation type="submission" date="2018-09" db="EMBL/GenBank/DDBJ databases">
        <title>Yersinia kristensenii subsp. rochesterensis subsp. nov., Isolated from Human Feces.</title>
        <authorList>
            <person name="Cunningham S.A."/>
            <person name="Jeraldo P."/>
            <person name="Patel R."/>
        </authorList>
    </citation>
    <scope>NUCLEOTIDE SEQUENCE [LARGE SCALE GENOMIC DNA]</scope>
    <source>
        <strain evidence="3 4">ATCC BAA-2637</strain>
    </source>
</reference>
<proteinExistence type="predicted"/>
<protein>
    <recommendedName>
        <fullName evidence="5">Transposon Tn7 transposition protein TnsD C-termianl domain-containing protein</fullName>
    </recommendedName>
</protein>
<dbReference type="Proteomes" id="UP000265864">
    <property type="component" value="Chromosome"/>
</dbReference>
<evidence type="ECO:0000313" key="4">
    <source>
        <dbReference type="Proteomes" id="UP000265864"/>
    </source>
</evidence>
<evidence type="ECO:0000259" key="1">
    <source>
        <dbReference type="Pfam" id="PF06527"/>
    </source>
</evidence>
<feature type="domain" description="Transposon Tn7 transposition protein TnsD C-terminal" evidence="2">
    <location>
        <begin position="205"/>
        <end position="464"/>
    </location>
</feature>
<dbReference type="Pfam" id="PF06527">
    <property type="entry name" value="TniQ"/>
    <property type="match status" value="1"/>
</dbReference>
<dbReference type="InterPro" id="IPR032750">
    <property type="entry name" value="TnsD_C"/>
</dbReference>
<dbReference type="Pfam" id="PF15978">
    <property type="entry name" value="TnsD"/>
    <property type="match status" value="1"/>
</dbReference>